<keyword evidence="1" id="KW-0472">Membrane</keyword>
<evidence type="ECO:0000256" key="1">
    <source>
        <dbReference type="SAM" id="Phobius"/>
    </source>
</evidence>
<evidence type="ECO:0008006" key="4">
    <source>
        <dbReference type="Google" id="ProtNLM"/>
    </source>
</evidence>
<dbReference type="Proteomes" id="UP000601597">
    <property type="component" value="Unassembled WGS sequence"/>
</dbReference>
<dbReference type="InterPro" id="IPR019670">
    <property type="entry name" value="DUF2523"/>
</dbReference>
<reference evidence="3" key="1">
    <citation type="journal article" date="2019" name="Int. J. Syst. Evol. Microbiol.">
        <title>The Global Catalogue of Microorganisms (GCM) 10K type strain sequencing project: providing services to taxonomists for standard genome sequencing and annotation.</title>
        <authorList>
            <consortium name="The Broad Institute Genomics Platform"/>
            <consortium name="The Broad Institute Genome Sequencing Center for Infectious Disease"/>
            <person name="Wu L."/>
            <person name="Ma J."/>
        </authorList>
    </citation>
    <scope>NUCLEOTIDE SEQUENCE [LARGE SCALE GENOMIC DNA]</scope>
    <source>
        <strain evidence="3">KCTC 22280</strain>
    </source>
</reference>
<name>A0ABQ3B9B4_9GAMM</name>
<keyword evidence="1" id="KW-1133">Transmembrane helix</keyword>
<proteinExistence type="predicted"/>
<gene>
    <name evidence="2" type="ORF">GCM10007071_33590</name>
</gene>
<accession>A0ABQ3B9B4</accession>
<keyword evidence="1" id="KW-0812">Transmembrane</keyword>
<evidence type="ECO:0000313" key="2">
    <source>
        <dbReference type="EMBL" id="GGY83566.1"/>
    </source>
</evidence>
<dbReference type="RefSeq" id="WP_189578008.1">
    <property type="nucleotide sequence ID" value="NZ_BMXV01000009.1"/>
</dbReference>
<protein>
    <recommendedName>
        <fullName evidence="4">DUF2523 domain-containing protein</fullName>
    </recommendedName>
</protein>
<dbReference type="EMBL" id="BMXV01000009">
    <property type="protein sequence ID" value="GGY83566.1"/>
    <property type="molecule type" value="Genomic_DNA"/>
</dbReference>
<comment type="caution">
    <text evidence="2">The sequence shown here is derived from an EMBL/GenBank/DDBJ whole genome shotgun (WGS) entry which is preliminary data.</text>
</comment>
<sequence length="87" mass="10146">MFQNIIDALIDIVLWLPRKLYEWLVDALEGMLDWIPEIQVADVQDVFNSLGGDMLYFLTMMEFDYGLTAIFTALLARFVLRRIPFIG</sequence>
<keyword evidence="3" id="KW-1185">Reference proteome</keyword>
<feature type="transmembrane region" description="Helical" evidence="1">
    <location>
        <begin position="55"/>
        <end position="80"/>
    </location>
</feature>
<evidence type="ECO:0000313" key="3">
    <source>
        <dbReference type="Proteomes" id="UP000601597"/>
    </source>
</evidence>
<organism evidence="2 3">
    <name type="scientific">Marinobacter zhanjiangensis</name>
    <dbReference type="NCBI Taxonomy" id="578215"/>
    <lineage>
        <taxon>Bacteria</taxon>
        <taxon>Pseudomonadati</taxon>
        <taxon>Pseudomonadota</taxon>
        <taxon>Gammaproteobacteria</taxon>
        <taxon>Pseudomonadales</taxon>
        <taxon>Marinobacteraceae</taxon>
        <taxon>Marinobacter</taxon>
    </lineage>
</organism>
<dbReference type="Pfam" id="PF10734">
    <property type="entry name" value="DUF2523"/>
    <property type="match status" value="1"/>
</dbReference>